<dbReference type="GO" id="GO:0000423">
    <property type="term" value="P:mitophagy"/>
    <property type="evidence" value="ECO:0007669"/>
    <property type="project" value="UniProtKB-ARBA"/>
</dbReference>
<feature type="chain" id="PRO_5034881426" description="NIPSNAP domain-containing protein" evidence="2">
    <location>
        <begin position="19"/>
        <end position="738"/>
    </location>
</feature>
<dbReference type="PANTHER" id="PTHR21017">
    <property type="entry name" value="NIPSNAP-RELATED"/>
    <property type="match status" value="1"/>
</dbReference>
<gene>
    <name evidence="4" type="ORF">D9757_004722</name>
</gene>
<reference evidence="4 5" key="1">
    <citation type="journal article" date="2020" name="ISME J.">
        <title>Uncovering the hidden diversity of litter-decomposition mechanisms in mushroom-forming fungi.</title>
        <authorList>
            <person name="Floudas D."/>
            <person name="Bentzer J."/>
            <person name="Ahren D."/>
            <person name="Johansson T."/>
            <person name="Persson P."/>
            <person name="Tunlid A."/>
        </authorList>
    </citation>
    <scope>NUCLEOTIDE SEQUENCE [LARGE SCALE GENOMIC DNA]</scope>
    <source>
        <strain evidence="4 5">CBS 406.79</strain>
    </source>
</reference>
<organism evidence="4 5">
    <name type="scientific">Collybiopsis confluens</name>
    <dbReference type="NCBI Taxonomy" id="2823264"/>
    <lineage>
        <taxon>Eukaryota</taxon>
        <taxon>Fungi</taxon>
        <taxon>Dikarya</taxon>
        <taxon>Basidiomycota</taxon>
        <taxon>Agaricomycotina</taxon>
        <taxon>Agaricomycetes</taxon>
        <taxon>Agaricomycetidae</taxon>
        <taxon>Agaricales</taxon>
        <taxon>Marasmiineae</taxon>
        <taxon>Omphalotaceae</taxon>
        <taxon>Collybiopsis</taxon>
    </lineage>
</organism>
<dbReference type="SUPFAM" id="SSF54909">
    <property type="entry name" value="Dimeric alpha+beta barrel"/>
    <property type="match status" value="2"/>
</dbReference>
<comment type="similarity">
    <text evidence="1">Belongs to the NipSnap family.</text>
</comment>
<dbReference type="OrthoDB" id="10262843at2759"/>
<dbReference type="PANTHER" id="PTHR21017:SF17">
    <property type="entry name" value="PROTEIN NIPSNAP"/>
    <property type="match status" value="1"/>
</dbReference>
<comment type="caution">
    <text evidence="4">The sequence shown here is derived from an EMBL/GenBank/DDBJ whole genome shotgun (WGS) entry which is preliminary data.</text>
</comment>
<accession>A0A8H5MC61</accession>
<proteinExistence type="inferred from homology"/>
<dbReference type="Pfam" id="PF07978">
    <property type="entry name" value="NIPSNAP"/>
    <property type="match status" value="1"/>
</dbReference>
<evidence type="ECO:0000256" key="1">
    <source>
        <dbReference type="ARBA" id="ARBA00005291"/>
    </source>
</evidence>
<evidence type="ECO:0000313" key="5">
    <source>
        <dbReference type="Proteomes" id="UP000518752"/>
    </source>
</evidence>
<evidence type="ECO:0000256" key="2">
    <source>
        <dbReference type="SAM" id="SignalP"/>
    </source>
</evidence>
<dbReference type="InterPro" id="IPR051557">
    <property type="entry name" value="NipSnap_domain"/>
</dbReference>
<evidence type="ECO:0000259" key="3">
    <source>
        <dbReference type="Pfam" id="PF07978"/>
    </source>
</evidence>
<dbReference type="InterPro" id="IPR011008">
    <property type="entry name" value="Dimeric_a/b-barrel"/>
</dbReference>
<dbReference type="FunFam" id="3.30.70.100:FF:000004">
    <property type="entry name" value="NIPSNAP family protein"/>
    <property type="match status" value="1"/>
</dbReference>
<keyword evidence="5" id="KW-1185">Reference proteome</keyword>
<protein>
    <recommendedName>
        <fullName evidence="3">NIPSNAP domain-containing protein</fullName>
    </recommendedName>
</protein>
<dbReference type="GO" id="GO:0005739">
    <property type="term" value="C:mitochondrion"/>
    <property type="evidence" value="ECO:0007669"/>
    <property type="project" value="TreeGrafter"/>
</dbReference>
<evidence type="ECO:0000313" key="4">
    <source>
        <dbReference type="EMBL" id="KAF5388582.1"/>
    </source>
</evidence>
<feature type="signal peptide" evidence="2">
    <location>
        <begin position="1"/>
        <end position="18"/>
    </location>
</feature>
<dbReference type="Gene3D" id="3.30.70.100">
    <property type="match status" value="2"/>
</dbReference>
<dbReference type="Proteomes" id="UP000518752">
    <property type="component" value="Unassembled WGS sequence"/>
</dbReference>
<dbReference type="InterPro" id="IPR012577">
    <property type="entry name" value="NIPSNAP"/>
</dbReference>
<feature type="domain" description="NIPSNAP" evidence="3">
    <location>
        <begin position="639"/>
        <end position="736"/>
    </location>
</feature>
<keyword evidence="2" id="KW-0732">Signal</keyword>
<dbReference type="EMBL" id="JAACJN010000029">
    <property type="protein sequence ID" value="KAF5388582.1"/>
    <property type="molecule type" value="Genomic_DNA"/>
</dbReference>
<sequence>MFTFQRVSLILLWGSVIAILSTPRQDPSRETGLSRLPHLEADTTAVILNWGRFPNVVRIVSMMCTELEDTLATIHIWNNRNTTHISKHDFPLCPRNRLKITNSPANIYFQARFLACSQADTPFCFIQDDDYLVLPEIVRTLRLRFSDQSLSAIYLLPPHEALSSDFRRVRVDTNIHVSFAWLGHGTIMKRSQAQDFLELMQLLDASEEEMEMADNYFSILANVYPEIWFDQGIELGGGKAFTQGVEGDQRNIKHISRAAKYLDRIMNCARPPCMDENVPFTSLENQAISSMGKAPCIGSSCLLETSIPMLPPTRVDAASASSLLNIEATNRKSINDNATNDYLLHPPSHAVDGKPETAFCIVKGNTLGIDLVDSGTLNGEVVEVVLLTDRVARTGILASAKLQFRVGNSWLFADTPFACVTSELNSLHECSSWAPPNVSAVRLYFERDIRRRGFLFRSSKASSLHVSTTGIQHIISHLAEDNFREAQEAGEADIQQHSRLVGRGKYIHGFEFHCVKPEKTKEYKGAAEKYYTGLVRNPNLHVKLTGSWETIVGQQDTFLHILEYENYGGYDKTAQLVKNSGVSTTAPYADRSDRLIPSIAQHLKDYEAMLPLINSRSNQLNQEFAFFPTAPPHAQGGIFELRSYQLIPGTLLAWENTWRRGIDARRKQIAPVGAWFSQVGRLHQVHHMWQYPNLETRKVTREKAWQIDGWAETVDKTAQLAKFMDSFIMSPLDYSPLK</sequence>
<name>A0A8H5MC61_9AGAR</name>
<dbReference type="AlphaFoldDB" id="A0A8H5MC61"/>